<feature type="domain" description="Mce/MlaD" evidence="8">
    <location>
        <begin position="163"/>
        <end position="223"/>
    </location>
</feature>
<accession>A0A081G1V5</accession>
<dbReference type="Proteomes" id="UP000028252">
    <property type="component" value="Unassembled WGS sequence"/>
</dbReference>
<sequence>MDPKPEHSPSEQVRPLVRKHRGPSAVWILPLLAALIAGWLVYKSYSQAGVMIEVVFSSAEGLEPNKTRVIYRGLPSGTVRTLKLNEDLQTVTAEIEINANAQALLRKGTLFWLVKPQISLSGVRGLETLVSGHYIGVRPGEGEAAYRFTAADEPPPATRDRDGLYLTLYADSVASIHRGSPVYYRDIDVGQVLDYRLSTNSDQILVDLFVEPQYAHLVRKHSRFWNASSLEIKGKLPEINLRLGSLATIIAGGVHFYTPAPKENPAAEDGDQFPLFPDYEAAEDGVPVKLVFPSNTRLSVGTEVLSHGVRVGRVRDLEMTEDFRELHAELLIDPRARALLRAGTRFWLAQPSLPSADFNLQDLLSGQHIELAPGQGAETFSFTALNEPPADPPVYEGLPIKLEAESLGSVGRGSPILFRQLPIGEVTGFELSPSGDRVIIHAVVKERYRDLVKASSRFWNSSGLQFKADLEEGVSVRTGSMQTLIRGGISLFNPTGKASPLKQPEPTFTLYPDLDSATDDGRLLDDNSGELTVHVSAPERGAVTVGSPVLYRGVEVGEVRHYRLAANGTAVDIRLAIRAPYRDLVSTASRFWIASAVSAKASLREGVSIQSGSLSQLVKGGIAFDSAEGGRKIDRNTRFTLYPSEQASQEQVHPILIHFAPGADLAAGAPIRYRGAQVGRIDAVRIADEAGDRLVEASLFREAAFIAREGSRFWISEPTIRLSGIENPSNLLFGNHVEVLPGNGASSDTFIALRRAPAYRPQPGLTVELHAEQLGSIAVGSPVLYREVPVGRITGYEINLRGDGVVIYAHIRPSYSTLVRTSSHFFNHSGVKAHGGLFSGVNLNVASLETLVGGGVSFTTDDLEAPAVQERTVFELHDEPDAKQPVIQAVNGGKAQ</sequence>
<feature type="domain" description="Mce/MlaD" evidence="8">
    <location>
        <begin position="397"/>
        <end position="457"/>
    </location>
</feature>
<feature type="domain" description="Mce/MlaD" evidence="8">
    <location>
        <begin position="50"/>
        <end position="140"/>
    </location>
</feature>
<evidence type="ECO:0000313" key="9">
    <source>
        <dbReference type="EMBL" id="KEA64760.1"/>
    </source>
</evidence>
<evidence type="ECO:0000256" key="2">
    <source>
        <dbReference type="ARBA" id="ARBA00022475"/>
    </source>
</evidence>
<comment type="caution">
    <text evidence="9">The sequence shown here is derived from an EMBL/GenBank/DDBJ whole genome shotgun (WGS) entry which is preliminary data.</text>
</comment>
<dbReference type="PATRIC" id="fig|1232683.4.peg.1203"/>
<evidence type="ECO:0000256" key="4">
    <source>
        <dbReference type="ARBA" id="ARBA00022692"/>
    </source>
</evidence>
<evidence type="ECO:0000256" key="5">
    <source>
        <dbReference type="ARBA" id="ARBA00022989"/>
    </source>
</evidence>
<dbReference type="eggNOG" id="COG3008">
    <property type="taxonomic scope" value="Bacteria"/>
</dbReference>
<keyword evidence="6 7" id="KW-0472">Membrane</keyword>
<name>A0A081G1V5_9GAMM</name>
<dbReference type="InterPro" id="IPR051800">
    <property type="entry name" value="PqiA-PqiB_transport"/>
</dbReference>
<keyword evidence="4 7" id="KW-0812">Transmembrane</keyword>
<evidence type="ECO:0000256" key="3">
    <source>
        <dbReference type="ARBA" id="ARBA00022519"/>
    </source>
</evidence>
<feature type="domain" description="Mce/MlaD" evidence="8">
    <location>
        <begin position="285"/>
        <end position="374"/>
    </location>
</feature>
<proteinExistence type="predicted"/>
<feature type="domain" description="Mce/MlaD" evidence="8">
    <location>
        <begin position="764"/>
        <end position="824"/>
    </location>
</feature>
<dbReference type="PANTHER" id="PTHR30462">
    <property type="entry name" value="INTERMEMBRANE TRANSPORT PROTEIN PQIB-RELATED"/>
    <property type="match status" value="1"/>
</dbReference>
<dbReference type="InterPro" id="IPR003399">
    <property type="entry name" value="Mce/MlaD"/>
</dbReference>
<keyword evidence="5 7" id="KW-1133">Transmembrane helix</keyword>
<dbReference type="AlphaFoldDB" id="A0A081G1V5"/>
<dbReference type="Pfam" id="PF02470">
    <property type="entry name" value="MlaD"/>
    <property type="match status" value="7"/>
</dbReference>
<keyword evidence="10" id="KW-1185">Reference proteome</keyword>
<dbReference type="EMBL" id="JMQN01000015">
    <property type="protein sequence ID" value="KEA64760.1"/>
    <property type="molecule type" value="Genomic_DNA"/>
</dbReference>
<dbReference type="RefSeq" id="WP_036184953.1">
    <property type="nucleotide sequence ID" value="NZ_JMQN01000015.1"/>
</dbReference>
<dbReference type="OrthoDB" id="9806984at2"/>
<dbReference type="GO" id="GO:0005886">
    <property type="term" value="C:plasma membrane"/>
    <property type="evidence" value="ECO:0007669"/>
    <property type="project" value="UniProtKB-SubCell"/>
</dbReference>
<evidence type="ECO:0000256" key="1">
    <source>
        <dbReference type="ARBA" id="ARBA00004533"/>
    </source>
</evidence>
<evidence type="ECO:0000256" key="6">
    <source>
        <dbReference type="ARBA" id="ARBA00023136"/>
    </source>
</evidence>
<evidence type="ECO:0000256" key="7">
    <source>
        <dbReference type="SAM" id="Phobius"/>
    </source>
</evidence>
<keyword evidence="3" id="KW-0997">Cell inner membrane</keyword>
<feature type="domain" description="Mce/MlaD" evidence="8">
    <location>
        <begin position="655"/>
        <end position="720"/>
    </location>
</feature>
<gene>
    <name evidence="9" type="ORF">ADIMK_1213</name>
</gene>
<organism evidence="9 10">
    <name type="scientific">Marinobacterium lacunae</name>
    <dbReference type="NCBI Taxonomy" id="1232683"/>
    <lineage>
        <taxon>Bacteria</taxon>
        <taxon>Pseudomonadati</taxon>
        <taxon>Pseudomonadota</taxon>
        <taxon>Gammaproteobacteria</taxon>
        <taxon>Oceanospirillales</taxon>
        <taxon>Oceanospirillaceae</taxon>
        <taxon>Marinobacterium</taxon>
    </lineage>
</organism>
<protein>
    <submittedName>
        <fullName evidence="9">Paraquat-inducible protein B</fullName>
    </submittedName>
</protein>
<reference evidence="9 10" key="1">
    <citation type="submission" date="2014-04" db="EMBL/GenBank/DDBJ databases">
        <title>Marinobacterium kochiensis sp. nov., isolated from sediment sample collected from Kochi backwaters in Kerala, India.</title>
        <authorList>
            <person name="Singh A."/>
            <person name="Pinnaka A.K."/>
        </authorList>
    </citation>
    <scope>NUCLEOTIDE SEQUENCE [LARGE SCALE GENOMIC DNA]</scope>
    <source>
        <strain evidence="9 10">AK27</strain>
    </source>
</reference>
<feature type="transmembrane region" description="Helical" evidence="7">
    <location>
        <begin position="24"/>
        <end position="42"/>
    </location>
</feature>
<comment type="subcellular location">
    <subcellularLocation>
        <location evidence="1">Cell inner membrane</location>
    </subcellularLocation>
</comment>
<evidence type="ECO:0000313" key="10">
    <source>
        <dbReference type="Proteomes" id="UP000028252"/>
    </source>
</evidence>
<dbReference type="STRING" id="1232683.ADIMK_1213"/>
<keyword evidence="2" id="KW-1003">Cell membrane</keyword>
<dbReference type="PANTHER" id="PTHR30462:SF0">
    <property type="entry name" value="INTERMEMBRANE TRANSPORT PROTEIN YEBT"/>
    <property type="match status" value="1"/>
</dbReference>
<feature type="domain" description="Mce/MlaD" evidence="8">
    <location>
        <begin position="531"/>
        <end position="593"/>
    </location>
</feature>
<evidence type="ECO:0000259" key="8">
    <source>
        <dbReference type="Pfam" id="PF02470"/>
    </source>
</evidence>